<keyword evidence="2" id="KW-1185">Reference proteome</keyword>
<dbReference type="Proteomes" id="UP000261284">
    <property type="component" value="Unassembled WGS sequence"/>
</dbReference>
<protein>
    <submittedName>
        <fullName evidence="1">Uncharacterized protein</fullName>
    </submittedName>
</protein>
<reference evidence="1 2" key="1">
    <citation type="submission" date="2018-08" db="EMBL/GenBank/DDBJ databases">
        <title>Chitinophagaceae sp. K23C18032701, a novel bacterium isolated from forest soil.</title>
        <authorList>
            <person name="Wang C."/>
        </authorList>
    </citation>
    <scope>NUCLEOTIDE SEQUENCE [LARGE SCALE GENOMIC DNA]</scope>
    <source>
        <strain evidence="1 2">K23C18032701</strain>
    </source>
</reference>
<comment type="caution">
    <text evidence="1">The sequence shown here is derived from an EMBL/GenBank/DDBJ whole genome shotgun (WGS) entry which is preliminary data.</text>
</comment>
<proteinExistence type="predicted"/>
<accession>A0A3E1NLN6</accession>
<dbReference type="RefSeq" id="WP_116846697.1">
    <property type="nucleotide sequence ID" value="NZ_QTJU01000002.1"/>
</dbReference>
<name>A0A3E1NLN6_9BACT</name>
<gene>
    <name evidence="1" type="ORF">DXN05_07945</name>
</gene>
<dbReference type="OrthoDB" id="672320at2"/>
<evidence type="ECO:0000313" key="2">
    <source>
        <dbReference type="Proteomes" id="UP000261284"/>
    </source>
</evidence>
<evidence type="ECO:0000313" key="1">
    <source>
        <dbReference type="EMBL" id="RFM28708.1"/>
    </source>
</evidence>
<sequence>MQKKKPEVDIIEKILDACYAYNPDKLFVMSLMHQYEERGSLSKKQLQGLFQIAQKVPDLSSAWLATLESIILKMPTRYKSEKPVPAAPAADDTQAQTEQTIEAILVKYPAHKRVLFFKAKFSNNEALTPAELTELEKFAKLLLK</sequence>
<organism evidence="1 2">
    <name type="scientific">Deminuibacter soli</name>
    <dbReference type="NCBI Taxonomy" id="2291815"/>
    <lineage>
        <taxon>Bacteria</taxon>
        <taxon>Pseudomonadati</taxon>
        <taxon>Bacteroidota</taxon>
        <taxon>Chitinophagia</taxon>
        <taxon>Chitinophagales</taxon>
        <taxon>Chitinophagaceae</taxon>
        <taxon>Deminuibacter</taxon>
    </lineage>
</organism>
<dbReference type="EMBL" id="QTJU01000002">
    <property type="protein sequence ID" value="RFM28708.1"/>
    <property type="molecule type" value="Genomic_DNA"/>
</dbReference>
<dbReference type="AlphaFoldDB" id="A0A3E1NLN6"/>